<reference evidence="1 2" key="1">
    <citation type="submission" date="2023-08" db="EMBL/GenBank/DDBJ databases">
        <title>Phytohabitans sansha sp. nov., isolated from marine sediment.</title>
        <authorList>
            <person name="Zhao Y."/>
            <person name="Yi K."/>
        </authorList>
    </citation>
    <scope>NUCLEOTIDE SEQUENCE [LARGE SCALE GENOMIC DNA]</scope>
    <source>
        <strain evidence="1 2">ZYX-F-186</strain>
    </source>
</reference>
<comment type="caution">
    <text evidence="1">The sequence shown here is derived from an EMBL/GenBank/DDBJ whole genome shotgun (WGS) entry which is preliminary data.</text>
</comment>
<evidence type="ECO:0000313" key="2">
    <source>
        <dbReference type="Proteomes" id="UP001230908"/>
    </source>
</evidence>
<gene>
    <name evidence="1" type="ORF">RB614_30235</name>
</gene>
<protein>
    <submittedName>
        <fullName evidence="1">Uncharacterized protein</fullName>
    </submittedName>
</protein>
<dbReference type="EMBL" id="JAVHUY010000034">
    <property type="protein sequence ID" value="MDQ7908820.1"/>
    <property type="molecule type" value="Genomic_DNA"/>
</dbReference>
<proteinExistence type="predicted"/>
<keyword evidence="2" id="KW-1185">Reference proteome</keyword>
<dbReference type="RefSeq" id="WP_308716089.1">
    <property type="nucleotide sequence ID" value="NZ_JAVHUY010000034.1"/>
</dbReference>
<accession>A0ABU0ZP56</accession>
<name>A0ABU0ZP56_9ACTN</name>
<organism evidence="1 2">
    <name type="scientific">Phytohabitans maris</name>
    <dbReference type="NCBI Taxonomy" id="3071409"/>
    <lineage>
        <taxon>Bacteria</taxon>
        <taxon>Bacillati</taxon>
        <taxon>Actinomycetota</taxon>
        <taxon>Actinomycetes</taxon>
        <taxon>Micromonosporales</taxon>
        <taxon>Micromonosporaceae</taxon>
    </lineage>
</organism>
<sequence length="40" mass="3990">MHAPHPVEQIAAGAAGAVLSGSRVPPVTAYPSHMVLRAAA</sequence>
<dbReference type="Proteomes" id="UP001230908">
    <property type="component" value="Unassembled WGS sequence"/>
</dbReference>
<evidence type="ECO:0000313" key="1">
    <source>
        <dbReference type="EMBL" id="MDQ7908820.1"/>
    </source>
</evidence>